<dbReference type="EMBL" id="CAMAPF010001139">
    <property type="protein sequence ID" value="CAH9147800.1"/>
    <property type="molecule type" value="Genomic_DNA"/>
</dbReference>
<protein>
    <recommendedName>
        <fullName evidence="3">DUF674 family protein</fullName>
    </recommendedName>
</protein>
<keyword evidence="2" id="KW-1185">Reference proteome</keyword>
<comment type="caution">
    <text evidence="1">The sequence shown here is derived from an EMBL/GenBank/DDBJ whole genome shotgun (WGS) entry which is preliminary data.</text>
</comment>
<dbReference type="PANTHER" id="PTHR33103:SF85">
    <property type="entry name" value="DUF674 FAMILY PROTEIN"/>
    <property type="match status" value="1"/>
</dbReference>
<name>A0AAV0GIQ8_9ASTE</name>
<dbReference type="InterPro" id="IPR007750">
    <property type="entry name" value="DUF674"/>
</dbReference>
<evidence type="ECO:0008006" key="3">
    <source>
        <dbReference type="Google" id="ProtNLM"/>
    </source>
</evidence>
<gene>
    <name evidence="1" type="ORF">CEPIT_LOCUS44007</name>
</gene>
<proteinExistence type="predicted"/>
<evidence type="ECO:0000313" key="2">
    <source>
        <dbReference type="Proteomes" id="UP001152523"/>
    </source>
</evidence>
<reference evidence="1" key="1">
    <citation type="submission" date="2022-07" db="EMBL/GenBank/DDBJ databases">
        <authorList>
            <person name="Macas J."/>
            <person name="Novak P."/>
            <person name="Neumann P."/>
        </authorList>
    </citation>
    <scope>NUCLEOTIDE SEQUENCE</scope>
</reference>
<sequence length="231" mass="25846">MKPNNNMRTTKQESPVCLKLLIDEKVNRVVAAEANSDFVDILLSFLTIPMGTIIRLTSKTDAEKDSPLKIGCMNNLYHSFENLSPEIWQTKHCKTMLLNPRNPLSKYFTELMINVDDSGSEVSYECSRGRCKSKYENVLCNCGGMSRTGAAKDSTFASSLYKHREPYGAFLKRERVTFIISDNLQIIPSSPAVLAQILSSLGSGEINLIKEMTVQVSKKQVPVPQVHNSHQ</sequence>
<dbReference type="Pfam" id="PF05056">
    <property type="entry name" value="DUF674"/>
    <property type="match status" value="1"/>
</dbReference>
<evidence type="ECO:0000313" key="1">
    <source>
        <dbReference type="EMBL" id="CAH9147800.1"/>
    </source>
</evidence>
<dbReference type="Proteomes" id="UP001152523">
    <property type="component" value="Unassembled WGS sequence"/>
</dbReference>
<dbReference type="AlphaFoldDB" id="A0AAV0GIQ8"/>
<organism evidence="1 2">
    <name type="scientific">Cuscuta epithymum</name>
    <dbReference type="NCBI Taxonomy" id="186058"/>
    <lineage>
        <taxon>Eukaryota</taxon>
        <taxon>Viridiplantae</taxon>
        <taxon>Streptophyta</taxon>
        <taxon>Embryophyta</taxon>
        <taxon>Tracheophyta</taxon>
        <taxon>Spermatophyta</taxon>
        <taxon>Magnoliopsida</taxon>
        <taxon>eudicotyledons</taxon>
        <taxon>Gunneridae</taxon>
        <taxon>Pentapetalae</taxon>
        <taxon>asterids</taxon>
        <taxon>lamiids</taxon>
        <taxon>Solanales</taxon>
        <taxon>Convolvulaceae</taxon>
        <taxon>Cuscuteae</taxon>
        <taxon>Cuscuta</taxon>
        <taxon>Cuscuta subgen. Cuscuta</taxon>
    </lineage>
</organism>
<dbReference type="PANTHER" id="PTHR33103">
    <property type="entry name" value="OS01G0153900 PROTEIN"/>
    <property type="match status" value="1"/>
</dbReference>
<accession>A0AAV0GIQ8</accession>